<gene>
    <name evidence="1" type="ORF">ENK44_05100</name>
</gene>
<comment type="caution">
    <text evidence="1">The sequence shown here is derived from an EMBL/GenBank/DDBJ whole genome shotgun (WGS) entry which is preliminary data.</text>
</comment>
<protein>
    <submittedName>
        <fullName evidence="1">Uncharacterized protein</fullName>
    </submittedName>
</protein>
<dbReference type="EMBL" id="DRQG01000045">
    <property type="protein sequence ID" value="HGY55056.1"/>
    <property type="molecule type" value="Genomic_DNA"/>
</dbReference>
<evidence type="ECO:0000313" key="1">
    <source>
        <dbReference type="EMBL" id="HGY55056.1"/>
    </source>
</evidence>
<proteinExistence type="predicted"/>
<organism evidence="1">
    <name type="scientific">Caldithrix abyssi</name>
    <dbReference type="NCBI Taxonomy" id="187145"/>
    <lineage>
        <taxon>Bacteria</taxon>
        <taxon>Pseudomonadati</taxon>
        <taxon>Calditrichota</taxon>
        <taxon>Calditrichia</taxon>
        <taxon>Calditrichales</taxon>
        <taxon>Calditrichaceae</taxon>
        <taxon>Caldithrix</taxon>
    </lineage>
</organism>
<dbReference type="Proteomes" id="UP000885779">
    <property type="component" value="Unassembled WGS sequence"/>
</dbReference>
<accession>A0A7V4TZ42</accession>
<name>A0A7V4TZ42_CALAY</name>
<dbReference type="InterPro" id="IPR058303">
    <property type="entry name" value="DUF7990"/>
</dbReference>
<sequence>MMQKLKKFYHFIDSLFRSKATDLLEWEVSELEHIFTLLVLGNFIGMPLPTWHIALELLPYMEEPLTELLQKEQLSAAPLSELFSNLDIG</sequence>
<dbReference type="AlphaFoldDB" id="A0A7V4TZ42"/>
<dbReference type="Pfam" id="PF25952">
    <property type="entry name" value="DUF7990"/>
    <property type="match status" value="1"/>
</dbReference>
<reference evidence="1" key="1">
    <citation type="journal article" date="2020" name="mSystems">
        <title>Genome- and Community-Level Interaction Insights into Carbon Utilization and Element Cycling Functions of Hydrothermarchaeota in Hydrothermal Sediment.</title>
        <authorList>
            <person name="Zhou Z."/>
            <person name="Liu Y."/>
            <person name="Xu W."/>
            <person name="Pan J."/>
            <person name="Luo Z.H."/>
            <person name="Li M."/>
        </authorList>
    </citation>
    <scope>NUCLEOTIDE SEQUENCE [LARGE SCALE GENOMIC DNA]</scope>
    <source>
        <strain evidence="1">HyVt-577</strain>
    </source>
</reference>